<feature type="region of interest" description="Disordered" evidence="11">
    <location>
        <begin position="183"/>
        <end position="216"/>
    </location>
</feature>
<keyword evidence="4 12" id="KW-1133">Transmembrane helix</keyword>
<dbReference type="SUPFAM" id="SSF101941">
    <property type="entry name" value="NAC domain"/>
    <property type="match status" value="1"/>
</dbReference>
<dbReference type="InterPro" id="IPR036093">
    <property type="entry name" value="NAC_dom_sf"/>
</dbReference>
<dbReference type="Proteomes" id="UP000694918">
    <property type="component" value="Unplaced"/>
</dbReference>
<dbReference type="GO" id="GO:0005634">
    <property type="term" value="C:nucleus"/>
    <property type="evidence" value="ECO:0007669"/>
    <property type="project" value="UniProtKB-SubCell"/>
</dbReference>
<keyword evidence="6" id="KW-0238">DNA-binding</keyword>
<feature type="transmembrane region" description="Helical" evidence="12">
    <location>
        <begin position="660"/>
        <end position="680"/>
    </location>
</feature>
<evidence type="ECO:0000256" key="12">
    <source>
        <dbReference type="SAM" id="Phobius"/>
    </source>
</evidence>
<accession>A0AAJ6T4W8</accession>
<evidence type="ECO:0000256" key="6">
    <source>
        <dbReference type="ARBA" id="ARBA00023125"/>
    </source>
</evidence>
<evidence type="ECO:0000256" key="7">
    <source>
        <dbReference type="ARBA" id="ARBA00023136"/>
    </source>
</evidence>
<keyword evidence="10" id="KW-0539">Nucleus</keyword>
<dbReference type="RefSeq" id="XP_011004350.1">
    <property type="nucleotide sequence ID" value="XM_011006048.1"/>
</dbReference>
<evidence type="ECO:0000313" key="14">
    <source>
        <dbReference type="Proteomes" id="UP000694918"/>
    </source>
</evidence>
<dbReference type="PANTHER" id="PTHR31744:SF216">
    <property type="entry name" value="NAC TRANSCRIPTION FACTOR"/>
    <property type="match status" value="1"/>
</dbReference>
<evidence type="ECO:0000256" key="1">
    <source>
        <dbReference type="ARBA" id="ARBA00004123"/>
    </source>
</evidence>
<evidence type="ECO:0000256" key="3">
    <source>
        <dbReference type="ARBA" id="ARBA00022692"/>
    </source>
</evidence>
<reference evidence="15" key="1">
    <citation type="submission" date="2025-08" db="UniProtKB">
        <authorList>
            <consortium name="RefSeq"/>
        </authorList>
    </citation>
    <scope>IDENTIFICATION</scope>
</reference>
<dbReference type="GeneID" id="105110869"/>
<dbReference type="Pfam" id="PF02365">
    <property type="entry name" value="NAM"/>
    <property type="match status" value="1"/>
</dbReference>
<protein>
    <submittedName>
        <fullName evidence="15">Uncharacterized protein LOC105110869 isoform X1</fullName>
    </submittedName>
</protein>
<feature type="compositionally biased region" description="Polar residues" evidence="11">
    <location>
        <begin position="228"/>
        <end position="244"/>
    </location>
</feature>
<evidence type="ECO:0000313" key="15">
    <source>
        <dbReference type="RefSeq" id="XP_011004350.1"/>
    </source>
</evidence>
<keyword evidence="7 12" id="KW-0472">Membrane</keyword>
<dbReference type="InterPro" id="IPR003441">
    <property type="entry name" value="NAC-dom"/>
</dbReference>
<evidence type="ECO:0000256" key="11">
    <source>
        <dbReference type="SAM" id="MobiDB-lite"/>
    </source>
</evidence>
<gene>
    <name evidence="15" type="primary">LOC105110869</name>
</gene>
<keyword evidence="3 12" id="KW-0812">Transmembrane</keyword>
<feature type="region of interest" description="Disordered" evidence="11">
    <location>
        <begin position="519"/>
        <end position="600"/>
    </location>
</feature>
<evidence type="ECO:0000259" key="13">
    <source>
        <dbReference type="PROSITE" id="PS51005"/>
    </source>
</evidence>
<dbReference type="GO" id="GO:0000976">
    <property type="term" value="F:transcription cis-regulatory region binding"/>
    <property type="evidence" value="ECO:0007669"/>
    <property type="project" value="UniProtKB-ARBA"/>
</dbReference>
<sequence length="699" mass="76887">MVAVVPVDSLPLGFRFRPTDEELISHYLRLKINGRDSEVEVIPEIDICKLEPWDLPGLSVIKTDDPEWFFFCPRDRKYPNGHRSNRATNAGYWKATGKDRTIKSRKSAGNTTLIGMKKTLVFYRGRAPKGERTNWIMHEYRPTEKDLNGTGPGQGAFVLFRLFRKPEERPSIVKYDEMEQIEYSPTAAKSSPDDASSDLVQETATSEMSSGRQPEDIKMWSAESDNTTSNAVVPIDSCSNSRATSDVEDQVPEATAVEAYLPLDEISPLHEPVSDELDCKIFSPMRSQIPADLGCYMDSPYASDFGNNQNGFSFQGGTSEQDVSFIELLDDYINNHGDYSGEETSSQNTLGVGSETQLFGQVPPGNFHVKDHGIYNGMAQELHASHMGAPVWPGDQFDSYELLQMQTAFGTCQAPTSFSDGEIGRGNIGHFGNNFVGQDAPFANSAISSFDVYNTMEEPTSQMTSVDYDSGVSGTGIKIRTRQPQVRRHSDNLVDQGSAPRRIRLLVERSVESVGNCKVNDATHVDDEDEVQSAVTEATGDAGKQASTVDEDEDEVQSAVTEATGDAEKQASTDDEDEDEDEVQSAVTEATGDAEKQASAVDDLQNESTLAISKINKEITEESSSNLRLRVKREGDSGSRQIALPASPAAPPAHHGHKSLSIYVSIFLLLILFIAFAGMWRSRKTVKFLWIQDGASDNL</sequence>
<feature type="compositionally biased region" description="Polar residues" evidence="11">
    <location>
        <begin position="199"/>
        <end position="212"/>
    </location>
</feature>
<dbReference type="AlphaFoldDB" id="A0AAJ6T4W8"/>
<dbReference type="FunFam" id="2.170.150.80:FF:000002">
    <property type="entry name" value="Nac domain-containing protein 86"/>
    <property type="match status" value="1"/>
</dbReference>
<feature type="region of interest" description="Disordered" evidence="11">
    <location>
        <begin position="632"/>
        <end position="655"/>
    </location>
</feature>
<name>A0AAJ6T4W8_POPEU</name>
<feature type="domain" description="NAC" evidence="13">
    <location>
        <begin position="10"/>
        <end position="165"/>
    </location>
</feature>
<evidence type="ECO:0000256" key="4">
    <source>
        <dbReference type="ARBA" id="ARBA00022989"/>
    </source>
</evidence>
<feature type="compositionally biased region" description="Low complexity" evidence="11">
    <location>
        <begin position="184"/>
        <end position="198"/>
    </location>
</feature>
<feature type="region of interest" description="Disordered" evidence="11">
    <location>
        <begin position="228"/>
        <end position="250"/>
    </location>
</feature>
<evidence type="ECO:0000256" key="8">
    <source>
        <dbReference type="ARBA" id="ARBA00023159"/>
    </source>
</evidence>
<evidence type="ECO:0000256" key="2">
    <source>
        <dbReference type="ARBA" id="ARBA00004167"/>
    </source>
</evidence>
<dbReference type="KEGG" id="peu:105110869"/>
<keyword evidence="8" id="KW-0010">Activator</keyword>
<evidence type="ECO:0000256" key="10">
    <source>
        <dbReference type="ARBA" id="ARBA00023242"/>
    </source>
</evidence>
<keyword evidence="5" id="KW-0805">Transcription regulation</keyword>
<dbReference type="PANTHER" id="PTHR31744">
    <property type="entry name" value="PROTEIN CUP-SHAPED COTYLEDON 2-RELATED"/>
    <property type="match status" value="1"/>
</dbReference>
<keyword evidence="14" id="KW-1185">Reference proteome</keyword>
<evidence type="ECO:0000256" key="9">
    <source>
        <dbReference type="ARBA" id="ARBA00023163"/>
    </source>
</evidence>
<proteinExistence type="predicted"/>
<evidence type="ECO:0000256" key="5">
    <source>
        <dbReference type="ARBA" id="ARBA00023015"/>
    </source>
</evidence>
<dbReference type="GO" id="GO:0016020">
    <property type="term" value="C:membrane"/>
    <property type="evidence" value="ECO:0007669"/>
    <property type="project" value="UniProtKB-SubCell"/>
</dbReference>
<dbReference type="GO" id="GO:0006355">
    <property type="term" value="P:regulation of DNA-templated transcription"/>
    <property type="evidence" value="ECO:0007669"/>
    <property type="project" value="InterPro"/>
</dbReference>
<comment type="subcellular location">
    <subcellularLocation>
        <location evidence="2">Membrane</location>
        <topology evidence="2">Single-pass membrane protein</topology>
    </subcellularLocation>
    <subcellularLocation>
        <location evidence="1">Nucleus</location>
    </subcellularLocation>
</comment>
<organism evidence="14 15">
    <name type="scientific">Populus euphratica</name>
    <name type="common">Euphrates poplar</name>
    <dbReference type="NCBI Taxonomy" id="75702"/>
    <lineage>
        <taxon>Eukaryota</taxon>
        <taxon>Viridiplantae</taxon>
        <taxon>Streptophyta</taxon>
        <taxon>Embryophyta</taxon>
        <taxon>Tracheophyta</taxon>
        <taxon>Spermatophyta</taxon>
        <taxon>Magnoliopsida</taxon>
        <taxon>eudicotyledons</taxon>
        <taxon>Gunneridae</taxon>
        <taxon>Pentapetalae</taxon>
        <taxon>rosids</taxon>
        <taxon>fabids</taxon>
        <taxon>Malpighiales</taxon>
        <taxon>Salicaceae</taxon>
        <taxon>Saliceae</taxon>
        <taxon>Populus</taxon>
    </lineage>
</organism>
<dbReference type="Gene3D" id="2.170.150.80">
    <property type="entry name" value="NAC domain"/>
    <property type="match status" value="1"/>
</dbReference>
<keyword evidence="9" id="KW-0804">Transcription</keyword>
<dbReference type="PROSITE" id="PS51005">
    <property type="entry name" value="NAC"/>
    <property type="match status" value="1"/>
</dbReference>
<feature type="compositionally biased region" description="Acidic residues" evidence="11">
    <location>
        <begin position="573"/>
        <end position="583"/>
    </location>
</feature>